<dbReference type="EC" id="2.4.1.346" evidence="10"/>
<dbReference type="STRING" id="1469144.LI90_2701"/>
<evidence type="ECO:0000313" key="20">
    <source>
        <dbReference type="Proteomes" id="UP000070659"/>
    </source>
</evidence>
<protein>
    <recommendedName>
        <fullName evidence="10">phosphatidyl-myo-inositol dimannoside synthase</fullName>
        <ecNumber evidence="10">2.4.1.346</ecNumber>
    </recommendedName>
    <alternativeName>
        <fullName evidence="11">Alpha-D-mannose-alpha-(1-6)-phosphatidylmyo-inositol-mannosyltransferase</fullName>
    </alternativeName>
    <alternativeName>
        <fullName evidence="14">Alpha-mannosyltransferase</fullName>
    </alternativeName>
    <alternativeName>
        <fullName evidence="13">Guanosine diphosphomannose-phosphatidyl-inositol alpha-mannosyltransferase</fullName>
    </alternativeName>
    <alternativeName>
        <fullName evidence="12">Phosphatidylinositol alpha-mannosyltransferase</fullName>
    </alternativeName>
</protein>
<evidence type="ECO:0000256" key="10">
    <source>
        <dbReference type="ARBA" id="ARBA00066957"/>
    </source>
</evidence>
<evidence type="ECO:0000256" key="1">
    <source>
        <dbReference type="ARBA" id="ARBA00005189"/>
    </source>
</evidence>
<keyword evidence="4 18" id="KW-0328">Glycosyltransferase</keyword>
<dbReference type="InterPro" id="IPR050194">
    <property type="entry name" value="Glycosyltransferase_grp1"/>
</dbReference>
<dbReference type="EMBL" id="LAXD01000001">
    <property type="protein sequence ID" value="KWX01669.1"/>
    <property type="molecule type" value="Genomic_DNA"/>
</dbReference>
<evidence type="ECO:0000313" key="17">
    <source>
        <dbReference type="EMBL" id="KWX00273.1"/>
    </source>
</evidence>
<comment type="catalytic activity">
    <reaction evidence="8">
        <text>a 1,2-diacyl-sn-glycero-3-phospho-[alpha-D-mannopyranosyl-(1&lt;-&gt;6)-D-myo-inositol] + GDP-alpha-D-mannose = a 2,6-O-bis(alpha-D-mannopyranosyl)-1-phosphatidyl-1D-myo-inositol + GDP + H(+)</text>
        <dbReference type="Rhea" id="RHEA:52440"/>
        <dbReference type="ChEBI" id="CHEBI:15378"/>
        <dbReference type="ChEBI" id="CHEBI:57527"/>
        <dbReference type="ChEBI" id="CHEBI:58189"/>
        <dbReference type="ChEBI" id="CHEBI:87673"/>
        <dbReference type="ChEBI" id="CHEBI:136624"/>
        <dbReference type="EC" id="2.4.1.346"/>
    </reaction>
</comment>
<evidence type="ECO:0000256" key="8">
    <source>
        <dbReference type="ARBA" id="ARBA00052876"/>
    </source>
</evidence>
<gene>
    <name evidence="18" type="ORF">LI90_2701</name>
    <name evidence="17" type="ORF">TH66_15615</name>
</gene>
<comment type="pathway">
    <text evidence="9">Phospholipid metabolism; phosphatidylinositol metabolism.</text>
</comment>
<evidence type="ECO:0000256" key="7">
    <source>
        <dbReference type="ARBA" id="ARBA00051960"/>
    </source>
</evidence>
<evidence type="ECO:0000256" key="3">
    <source>
        <dbReference type="ARBA" id="ARBA00022516"/>
    </source>
</evidence>
<evidence type="ECO:0000256" key="13">
    <source>
        <dbReference type="ARBA" id="ARBA00077842"/>
    </source>
</evidence>
<dbReference type="Proteomes" id="UP000070188">
    <property type="component" value="Unassembled WGS sequence"/>
</dbReference>
<dbReference type="Pfam" id="PF00534">
    <property type="entry name" value="Glycos_transf_1"/>
    <property type="match status" value="1"/>
</dbReference>
<keyword evidence="3" id="KW-0444">Lipid biosynthesis</keyword>
<proteinExistence type="inferred from homology"/>
<dbReference type="OrthoDB" id="9808602at2"/>
<reference evidence="19" key="3">
    <citation type="submission" date="2015-04" db="EMBL/GenBank/DDBJ databases">
        <title>Physiological reanalysis, assessment of diazotrophy, and genome sequences of multiple isolates of Streptomyces thermoautotrophicus.</title>
        <authorList>
            <person name="MacKellar D.C."/>
            <person name="Lieber L."/>
            <person name="Norman J."/>
            <person name="Bolger A."/>
            <person name="Tobin C."/>
            <person name="Murray J.W."/>
            <person name="Chang R."/>
            <person name="Ford T."/>
            <person name="Nguyen P.Q."/>
            <person name="Woodward J."/>
            <person name="Permingeat H."/>
            <person name="Joshi N.S."/>
            <person name="Silver P.A."/>
            <person name="Usadel B."/>
            <person name="Rutherford A.W."/>
            <person name="Friesen M."/>
            <person name="Prell J."/>
        </authorList>
    </citation>
    <scope>NUCLEOTIDE SEQUENCE [LARGE SCALE GENOMIC DNA]</scope>
    <source>
        <strain evidence="19">H1</strain>
    </source>
</reference>
<evidence type="ECO:0000313" key="18">
    <source>
        <dbReference type="EMBL" id="KWX01669.1"/>
    </source>
</evidence>
<evidence type="ECO:0000256" key="14">
    <source>
        <dbReference type="ARBA" id="ARBA00079381"/>
    </source>
</evidence>
<evidence type="ECO:0000256" key="2">
    <source>
        <dbReference type="ARBA" id="ARBA00009481"/>
    </source>
</evidence>
<evidence type="ECO:0000256" key="12">
    <source>
        <dbReference type="ARBA" id="ARBA00076875"/>
    </source>
</evidence>
<dbReference type="Pfam" id="PF13439">
    <property type="entry name" value="Glyco_transf_4"/>
    <property type="match status" value="1"/>
</dbReference>
<sequence length="374" mass="40286">MSRTLVVTNDFPPRQGGIENFVHALATRFPPGQLIVYTSATPGAAEYDARLPFQVVRDRSRVLLPTPRMTRRAVELARAHGCDRVWFGAAAPLGLMAPALRRAGVARLVATTHGHEVWWARVPGARWALRRIGAGVDVVTYLGEYTRSAIAPALGLAAARMARLVPGVDASVFRPDVDGTPVRERYGLADRPVILCVSRLVARKGQDTLIRALPLVREAVPGAVLLLVGKGPYEKTLRRLVARLGLADSVVFAGGQPHGALPPFYAAADVFAMPCRTRRLGLEVEALGIVYLEASAAGRPVVAGDSGGAPDAVRDGETGYVVDGRCVAEVADRLVELLTDPEKARVMGEKGRAWVQAEWSWDRSYEQLRALLAG</sequence>
<evidence type="ECO:0000256" key="5">
    <source>
        <dbReference type="ARBA" id="ARBA00022679"/>
    </source>
</evidence>
<dbReference type="GO" id="GO:0009247">
    <property type="term" value="P:glycolipid biosynthetic process"/>
    <property type="evidence" value="ECO:0007669"/>
    <property type="project" value="UniProtKB-ARBA"/>
</dbReference>
<dbReference type="FunFam" id="3.40.50.2000:FF:000115">
    <property type="entry name" value="Alpha-(1-6)-phosphatidylinositol monomannoside mannosyltransferase"/>
    <property type="match status" value="1"/>
</dbReference>
<feature type="domain" description="Glycosyltransferase subfamily 4-like N-terminal" evidence="16">
    <location>
        <begin position="16"/>
        <end position="171"/>
    </location>
</feature>
<evidence type="ECO:0000256" key="9">
    <source>
        <dbReference type="ARBA" id="ARBA00060651"/>
    </source>
</evidence>
<dbReference type="InterPro" id="IPR028098">
    <property type="entry name" value="Glyco_trans_4-like_N"/>
</dbReference>
<dbReference type="RefSeq" id="WP_066888285.1">
    <property type="nucleotide sequence ID" value="NZ_JYIJ01000018.1"/>
</dbReference>
<dbReference type="AlphaFoldDB" id="A0A132MV01"/>
<comment type="similarity">
    <text evidence="2">Belongs to the glycosyltransferase group 1 family. Glycosyltransferase 4 subfamily.</text>
</comment>
<dbReference type="EMBL" id="JYIJ01000018">
    <property type="protein sequence ID" value="KWX00273.1"/>
    <property type="molecule type" value="Genomic_DNA"/>
</dbReference>
<dbReference type="GO" id="GO:0033164">
    <property type="term" value="F:initiation-specific glycolipid 1,6-alpha-mannosyltransferase activity"/>
    <property type="evidence" value="ECO:0007669"/>
    <property type="project" value="UniProtKB-ARBA"/>
</dbReference>
<keyword evidence="19" id="KW-1185">Reference proteome</keyword>
<evidence type="ECO:0000256" key="11">
    <source>
        <dbReference type="ARBA" id="ARBA00075163"/>
    </source>
</evidence>
<dbReference type="InterPro" id="IPR001296">
    <property type="entry name" value="Glyco_trans_1"/>
</dbReference>
<comment type="catalytic activity">
    <reaction evidence="7">
        <text>a 1,2-diacyl-sn-glycero-3-phospho-[alpha-D-6-acyl-mannopyranosyl-(1&lt;-&gt;6)-D-myo-inositol] + GDP-alpha-D-mannose = a 2-O-(alpha-D-mannosyl)-6-O-(6-O-acyl-alpha-D-mannosyl)-1-phosphatidyl-1D-myo-inositol + GDP + H(+)</text>
        <dbReference type="Rhea" id="RHEA:52444"/>
        <dbReference type="ChEBI" id="CHEBI:15378"/>
        <dbReference type="ChEBI" id="CHEBI:57527"/>
        <dbReference type="ChEBI" id="CHEBI:58189"/>
        <dbReference type="ChEBI" id="CHEBI:88053"/>
        <dbReference type="ChEBI" id="CHEBI:136625"/>
        <dbReference type="EC" id="2.4.1.346"/>
    </reaction>
</comment>
<dbReference type="PATRIC" id="fig|1469144.10.peg.2923"/>
<evidence type="ECO:0000256" key="6">
    <source>
        <dbReference type="ARBA" id="ARBA00023098"/>
    </source>
</evidence>
<evidence type="ECO:0000259" key="15">
    <source>
        <dbReference type="Pfam" id="PF00534"/>
    </source>
</evidence>
<comment type="caution">
    <text evidence="18">The sequence shown here is derived from an EMBL/GenBank/DDBJ whole genome shotgun (WGS) entry which is preliminary data.</text>
</comment>
<reference evidence="17 20" key="1">
    <citation type="submission" date="2015-02" db="EMBL/GenBank/DDBJ databases">
        <title>Physiological reanalysis, assessment of diazotrophy, and genome sequences of multiple isolates of Streptomyces thermoautotrophicus.</title>
        <authorList>
            <person name="MacKellar D.C."/>
            <person name="Lieber L."/>
            <person name="Norman J."/>
            <person name="Bolger A."/>
            <person name="Tobin C."/>
            <person name="Murray J.W."/>
            <person name="Prell J."/>
        </authorList>
    </citation>
    <scope>NUCLEOTIDE SEQUENCE [LARGE SCALE GENOMIC DNA]</scope>
    <source>
        <strain evidence="17 20">UBT1</strain>
    </source>
</reference>
<dbReference type="PANTHER" id="PTHR45947:SF3">
    <property type="entry name" value="SULFOQUINOVOSYL TRANSFERASE SQD2"/>
    <property type="match status" value="1"/>
</dbReference>
<comment type="pathway">
    <text evidence="1">Lipid metabolism.</text>
</comment>
<dbReference type="GO" id="GO:0016020">
    <property type="term" value="C:membrane"/>
    <property type="evidence" value="ECO:0007669"/>
    <property type="project" value="GOC"/>
</dbReference>
<evidence type="ECO:0000256" key="4">
    <source>
        <dbReference type="ARBA" id="ARBA00022676"/>
    </source>
</evidence>
<dbReference type="GO" id="GO:0043750">
    <property type="term" value="F:phosphatidylinositol alpha-mannosyltransferase activity"/>
    <property type="evidence" value="ECO:0007669"/>
    <property type="project" value="UniProtKB-ARBA"/>
</dbReference>
<dbReference type="FunFam" id="3.40.50.2000:FF:000069">
    <property type="entry name" value="Alpha-(1-6)-phosphatidylinositol monomannoside mannosyltransferase"/>
    <property type="match status" value="1"/>
</dbReference>
<reference evidence="18" key="2">
    <citation type="submission" date="2015-04" db="EMBL/GenBank/DDBJ databases">
        <title>Physiological reanalysis, assessment of diazotrophy, and genome sequences of multiple isolates of Streptomyces thermoautotrophicus.</title>
        <authorList>
            <person name="MacKellar D.C."/>
            <person name="Lieber L."/>
            <person name="Norman J."/>
            <person name="Bolger A."/>
            <person name="Tobin C."/>
            <person name="Murray J.W."/>
            <person name="Woodward J."/>
            <person name="Friesen M."/>
            <person name="Prell J."/>
        </authorList>
    </citation>
    <scope>NUCLEOTIDE SEQUENCE [LARGE SCALE GENOMIC DNA]</scope>
    <source>
        <strain evidence="18">H1</strain>
    </source>
</reference>
<evidence type="ECO:0000313" key="19">
    <source>
        <dbReference type="Proteomes" id="UP000070188"/>
    </source>
</evidence>
<organism evidence="18 19">
    <name type="scientific">Carbonactinospora thermoautotrophica</name>
    <dbReference type="NCBI Taxonomy" id="1469144"/>
    <lineage>
        <taxon>Bacteria</taxon>
        <taxon>Bacillati</taxon>
        <taxon>Actinomycetota</taxon>
        <taxon>Actinomycetes</taxon>
        <taxon>Kitasatosporales</taxon>
        <taxon>Carbonactinosporaceae</taxon>
        <taxon>Carbonactinospora</taxon>
    </lineage>
</organism>
<evidence type="ECO:0000259" key="16">
    <source>
        <dbReference type="Pfam" id="PF13439"/>
    </source>
</evidence>
<name>A0A132MV01_9ACTN</name>
<dbReference type="SUPFAM" id="SSF53756">
    <property type="entry name" value="UDP-Glycosyltransferase/glycogen phosphorylase"/>
    <property type="match status" value="1"/>
</dbReference>
<keyword evidence="6" id="KW-0443">Lipid metabolism</keyword>
<dbReference type="PANTHER" id="PTHR45947">
    <property type="entry name" value="SULFOQUINOVOSYL TRANSFERASE SQD2"/>
    <property type="match status" value="1"/>
</dbReference>
<keyword evidence="5 18" id="KW-0808">Transferase</keyword>
<dbReference type="Gene3D" id="3.40.50.2000">
    <property type="entry name" value="Glycogen Phosphorylase B"/>
    <property type="match status" value="2"/>
</dbReference>
<dbReference type="CDD" id="cd03801">
    <property type="entry name" value="GT4_PimA-like"/>
    <property type="match status" value="1"/>
</dbReference>
<accession>A0A132MV01</accession>
<dbReference type="Proteomes" id="UP000070659">
    <property type="component" value="Unassembled WGS sequence"/>
</dbReference>
<feature type="domain" description="Glycosyl transferase family 1" evidence="15">
    <location>
        <begin position="189"/>
        <end position="354"/>
    </location>
</feature>